<feature type="domain" description="AAA" evidence="2">
    <location>
        <begin position="11"/>
        <end position="187"/>
    </location>
</feature>
<proteinExistence type="inferred from homology"/>
<dbReference type="Proteomes" id="UP000620075">
    <property type="component" value="Unassembled WGS sequence"/>
</dbReference>
<sequence length="271" mass="29670">MRVNSDHPLAHTIAIANQKGGVGKTTTAVNLGAALAEKGQRVLLVDLDPQAHLTINMGVKLPDELEKTVYELLVDPSVGFSEVVLENALAGLHYLPSNIELSGAETQLLQEIGREGILNEKLAPVQRRYDYIVIDCPPALSLITINAFVAADDVIIPLQCEYFGMKGMQQLQRTVDRVRAKLNPRLRVAGILPTIYKARTLHSQEVLQLVRDHYGDLVYDFAIRDSIRFAESPLAAASILTYAGNSDGARAYRLLADQVMSGKQAGQRKTS</sequence>
<accession>A0A934KB01</accession>
<gene>
    <name evidence="3" type="ORF">JF888_08390</name>
</gene>
<dbReference type="RefSeq" id="WP_338178789.1">
    <property type="nucleotide sequence ID" value="NZ_JAEKNQ010000033.1"/>
</dbReference>
<dbReference type="FunFam" id="3.40.50.300:FF:000285">
    <property type="entry name" value="Sporulation initiation inhibitor Soj"/>
    <property type="match status" value="1"/>
</dbReference>
<dbReference type="PANTHER" id="PTHR13696:SF99">
    <property type="entry name" value="COBYRINIC ACID AC-DIAMIDE SYNTHASE"/>
    <property type="match status" value="1"/>
</dbReference>
<protein>
    <submittedName>
        <fullName evidence="3">ParA family protein</fullName>
    </submittedName>
</protein>
<comment type="caution">
    <text evidence="3">The sequence shown here is derived from an EMBL/GenBank/DDBJ whole genome shotgun (WGS) entry which is preliminary data.</text>
</comment>
<dbReference type="InterPro" id="IPR050678">
    <property type="entry name" value="DNA_Partitioning_ATPase"/>
</dbReference>
<dbReference type="InterPro" id="IPR027417">
    <property type="entry name" value="P-loop_NTPase"/>
</dbReference>
<dbReference type="AlphaFoldDB" id="A0A934KB01"/>
<dbReference type="Pfam" id="PF13614">
    <property type="entry name" value="AAA_31"/>
    <property type="match status" value="1"/>
</dbReference>
<reference evidence="3 4" key="1">
    <citation type="submission" date="2020-10" db="EMBL/GenBank/DDBJ databases">
        <title>Ca. Dormibacterota MAGs.</title>
        <authorList>
            <person name="Montgomery K."/>
        </authorList>
    </citation>
    <scope>NUCLEOTIDE SEQUENCE [LARGE SCALE GENOMIC DNA]</scope>
    <source>
        <strain evidence="3">SC8811_S16_3</strain>
    </source>
</reference>
<evidence type="ECO:0000313" key="3">
    <source>
        <dbReference type="EMBL" id="MBJ7603189.1"/>
    </source>
</evidence>
<evidence type="ECO:0000259" key="2">
    <source>
        <dbReference type="Pfam" id="PF13614"/>
    </source>
</evidence>
<dbReference type="CDD" id="cd02042">
    <property type="entry name" value="ParAB_family"/>
    <property type="match status" value="1"/>
</dbReference>
<dbReference type="PANTHER" id="PTHR13696">
    <property type="entry name" value="P-LOOP CONTAINING NUCLEOSIDE TRIPHOSPHATE HYDROLASE"/>
    <property type="match status" value="1"/>
</dbReference>
<comment type="similarity">
    <text evidence="1">Belongs to the ParA family.</text>
</comment>
<dbReference type="EMBL" id="JAEKNQ010000033">
    <property type="protein sequence ID" value="MBJ7603189.1"/>
    <property type="molecule type" value="Genomic_DNA"/>
</dbReference>
<evidence type="ECO:0000256" key="1">
    <source>
        <dbReference type="ARBA" id="ARBA00006976"/>
    </source>
</evidence>
<dbReference type="InterPro" id="IPR025669">
    <property type="entry name" value="AAA_dom"/>
</dbReference>
<organism evidence="3 4">
    <name type="scientific">Candidatus Dormiibacter inghamiae</name>
    <dbReference type="NCBI Taxonomy" id="3127013"/>
    <lineage>
        <taxon>Bacteria</taxon>
        <taxon>Bacillati</taxon>
        <taxon>Candidatus Dormiibacterota</taxon>
        <taxon>Candidatus Dormibacteria</taxon>
        <taxon>Candidatus Dormibacterales</taxon>
        <taxon>Candidatus Dormibacteraceae</taxon>
        <taxon>Candidatus Dormiibacter</taxon>
    </lineage>
</organism>
<name>A0A934KB01_9BACT</name>
<dbReference type="Gene3D" id="3.40.50.300">
    <property type="entry name" value="P-loop containing nucleotide triphosphate hydrolases"/>
    <property type="match status" value="1"/>
</dbReference>
<dbReference type="SUPFAM" id="SSF52540">
    <property type="entry name" value="P-loop containing nucleoside triphosphate hydrolases"/>
    <property type="match status" value="1"/>
</dbReference>
<evidence type="ECO:0000313" key="4">
    <source>
        <dbReference type="Proteomes" id="UP000620075"/>
    </source>
</evidence>